<keyword evidence="2" id="KW-1133">Transmembrane helix</keyword>
<gene>
    <name evidence="3" type="ORF">SAMN04489726_5867</name>
</gene>
<evidence type="ECO:0000256" key="2">
    <source>
        <dbReference type="SAM" id="Phobius"/>
    </source>
</evidence>
<reference evidence="3 4" key="1">
    <citation type="submission" date="2016-10" db="EMBL/GenBank/DDBJ databases">
        <authorList>
            <person name="de Groot N.N."/>
        </authorList>
    </citation>
    <scope>NUCLEOTIDE SEQUENCE [LARGE SCALE GENOMIC DNA]</scope>
    <source>
        <strain evidence="3 4">DSM 44149</strain>
    </source>
</reference>
<proteinExistence type="predicted"/>
<evidence type="ECO:0000256" key="1">
    <source>
        <dbReference type="SAM" id="MobiDB-lite"/>
    </source>
</evidence>
<name>A0A1H0A491_ALLAB</name>
<dbReference type="RefSeq" id="WP_052406985.1">
    <property type="nucleotide sequence ID" value="NZ_JOEF01000003.1"/>
</dbReference>
<dbReference type="EMBL" id="LT629701">
    <property type="protein sequence ID" value="SDN28265.1"/>
    <property type="molecule type" value="Genomic_DNA"/>
</dbReference>
<keyword evidence="2" id="KW-0812">Transmembrane</keyword>
<feature type="transmembrane region" description="Helical" evidence="2">
    <location>
        <begin position="88"/>
        <end position="111"/>
    </location>
</feature>
<organism evidence="3 4">
    <name type="scientific">Allokutzneria albata</name>
    <name type="common">Kibdelosporangium albatum</name>
    <dbReference type="NCBI Taxonomy" id="211114"/>
    <lineage>
        <taxon>Bacteria</taxon>
        <taxon>Bacillati</taxon>
        <taxon>Actinomycetota</taxon>
        <taxon>Actinomycetes</taxon>
        <taxon>Pseudonocardiales</taxon>
        <taxon>Pseudonocardiaceae</taxon>
        <taxon>Allokutzneria</taxon>
    </lineage>
</organism>
<sequence>MSFPHGQDPLEGIGPGGQEHTRNGHGGPGHTAEEEPTYPLRGKRRVKVVLAERRGARRILRPMAQLEGQDTGIAESVVKELVRRQLKIAVLLATLVLALYAGLPVLFVLVPEIGEAVVFGIRLPWLLVGGLAYPFMVCVGVVYNRVVERNEAKFANQYTGMVED</sequence>
<evidence type="ECO:0000313" key="3">
    <source>
        <dbReference type="EMBL" id="SDN28265.1"/>
    </source>
</evidence>
<dbReference type="OrthoDB" id="5186135at2"/>
<dbReference type="Proteomes" id="UP000183376">
    <property type="component" value="Chromosome I"/>
</dbReference>
<feature type="transmembrane region" description="Helical" evidence="2">
    <location>
        <begin position="123"/>
        <end position="143"/>
    </location>
</feature>
<keyword evidence="2" id="KW-0472">Membrane</keyword>
<accession>A0A1H0A491</accession>
<dbReference type="eggNOG" id="ENOG5032YM2">
    <property type="taxonomic scope" value="Bacteria"/>
</dbReference>
<dbReference type="AlphaFoldDB" id="A0A1H0A491"/>
<feature type="region of interest" description="Disordered" evidence="1">
    <location>
        <begin position="1"/>
        <end position="38"/>
    </location>
</feature>
<dbReference type="STRING" id="211114.SAMN04489726_5867"/>
<evidence type="ECO:0000313" key="4">
    <source>
        <dbReference type="Proteomes" id="UP000183376"/>
    </source>
</evidence>
<keyword evidence="4" id="KW-1185">Reference proteome</keyword>
<protein>
    <submittedName>
        <fullName evidence="3">Uncharacterized protein</fullName>
    </submittedName>
</protein>